<keyword evidence="1" id="KW-1133">Transmembrane helix</keyword>
<dbReference type="AlphaFoldDB" id="A0A502CA91"/>
<name>A0A502CA91_9GAMM</name>
<evidence type="ECO:0000256" key="1">
    <source>
        <dbReference type="SAM" id="Phobius"/>
    </source>
</evidence>
<reference evidence="2 3" key="1">
    <citation type="journal article" date="2019" name="Environ. Microbiol.">
        <title>Species interactions and distinct microbial communities in high Arctic permafrost affected cryosols are associated with the CH4 and CO2 gas fluxes.</title>
        <authorList>
            <person name="Altshuler I."/>
            <person name="Hamel J."/>
            <person name="Turney S."/>
            <person name="Magnuson E."/>
            <person name="Levesque R."/>
            <person name="Greer C."/>
            <person name="Whyte L.G."/>
        </authorList>
    </citation>
    <scope>NUCLEOTIDE SEQUENCE [LARGE SCALE GENOMIC DNA]</scope>
    <source>
        <strain evidence="2 3">S13Y</strain>
    </source>
</reference>
<comment type="caution">
    <text evidence="2">The sequence shown here is derived from an EMBL/GenBank/DDBJ whole genome shotgun (WGS) entry which is preliminary data.</text>
</comment>
<accession>A0A502CA91</accession>
<evidence type="ECO:0000313" key="2">
    <source>
        <dbReference type="EMBL" id="TPG09858.1"/>
    </source>
</evidence>
<dbReference type="EMBL" id="RCZO01000004">
    <property type="protein sequence ID" value="TPG09858.1"/>
    <property type="molecule type" value="Genomic_DNA"/>
</dbReference>
<evidence type="ECO:0000313" key="3">
    <source>
        <dbReference type="Proteomes" id="UP000319486"/>
    </source>
</evidence>
<keyword evidence="1" id="KW-0812">Transmembrane</keyword>
<keyword evidence="3" id="KW-1185">Reference proteome</keyword>
<protein>
    <submittedName>
        <fullName evidence="2">Uncharacterized protein</fullName>
    </submittedName>
</protein>
<feature type="transmembrane region" description="Helical" evidence="1">
    <location>
        <begin position="25"/>
        <end position="42"/>
    </location>
</feature>
<proteinExistence type="predicted"/>
<gene>
    <name evidence="2" type="ORF">EAH88_09395</name>
</gene>
<sequence>MGCLPLLLLFPAGFGVGYLIGGDLGGLWGAGAGLLLGVLAMVGSSRRCAGAADARRKGADPHHRIEREVRSHAVHGVSVARPIAYSGPSIGAV</sequence>
<keyword evidence="1" id="KW-0472">Membrane</keyword>
<organism evidence="2 3">
    <name type="scientific">Rhodanobacter glycinis</name>
    <dbReference type="NCBI Taxonomy" id="582702"/>
    <lineage>
        <taxon>Bacteria</taxon>
        <taxon>Pseudomonadati</taxon>
        <taxon>Pseudomonadota</taxon>
        <taxon>Gammaproteobacteria</taxon>
        <taxon>Lysobacterales</taxon>
        <taxon>Rhodanobacteraceae</taxon>
        <taxon>Rhodanobacter</taxon>
    </lineage>
</organism>
<dbReference type="Proteomes" id="UP000319486">
    <property type="component" value="Unassembled WGS sequence"/>
</dbReference>